<dbReference type="GO" id="GO:0004622">
    <property type="term" value="F:phosphatidylcholine lysophospholipase activity"/>
    <property type="evidence" value="ECO:0007669"/>
    <property type="project" value="UniProtKB-EC"/>
</dbReference>
<evidence type="ECO:0000313" key="12">
    <source>
        <dbReference type="Proteomes" id="UP000001072"/>
    </source>
</evidence>
<dbReference type="eggNOG" id="KOG1325">
    <property type="taxonomic scope" value="Eukaryota"/>
</dbReference>
<keyword evidence="4 8" id="KW-0378">Hydrolase</keyword>
<dbReference type="EMBL" id="GL883104">
    <property type="protein sequence ID" value="EGG07350.1"/>
    <property type="molecule type" value="Genomic_DNA"/>
</dbReference>
<dbReference type="GO" id="GO:0005829">
    <property type="term" value="C:cytosol"/>
    <property type="evidence" value="ECO:0007669"/>
    <property type="project" value="TreeGrafter"/>
</dbReference>
<dbReference type="GO" id="GO:0004623">
    <property type="term" value="F:phospholipase A2 activity"/>
    <property type="evidence" value="ECO:0007669"/>
    <property type="project" value="TreeGrafter"/>
</dbReference>
<keyword evidence="6 8" id="KW-0443">Lipid metabolism</keyword>
<keyword evidence="7" id="KW-0325">Glycoprotein</keyword>
<evidence type="ECO:0000259" key="10">
    <source>
        <dbReference type="PROSITE" id="PS51210"/>
    </source>
</evidence>
<dbReference type="RefSeq" id="XP_007409257.1">
    <property type="nucleotide sequence ID" value="XM_007409195.1"/>
</dbReference>
<proteinExistence type="inferred from homology"/>
<dbReference type="Gene3D" id="3.40.1090.10">
    <property type="entry name" value="Cytosolic phospholipase A2 catalytic domain"/>
    <property type="match status" value="1"/>
</dbReference>
<evidence type="ECO:0000256" key="6">
    <source>
        <dbReference type="ARBA" id="ARBA00023098"/>
    </source>
</evidence>
<evidence type="ECO:0000256" key="3">
    <source>
        <dbReference type="ARBA" id="ARBA00022729"/>
    </source>
</evidence>
<dbReference type="PANTHER" id="PTHR10728">
    <property type="entry name" value="CYTOSOLIC PHOSPHOLIPASE A2"/>
    <property type="match status" value="1"/>
</dbReference>
<sequence>MPPFHLLKLYTLICGVIVPYIGIVNGEKAIENSPSGGYAPIKEDCPADFKININYTAIMSEGEASYVQEKASNSVQGWAEYLTRANLTDFDVADFLSQATSTEGNALAGKTLPNIGFAASGGGHRAMLYSASILAAFDGRDSDARDSRTGGILQLMNYISGLSGGAWMLGSWAAADFPDFQSMQNSSWKLTGDERYIKMEIGQEYPAISTDIKRKKHAGFPVSVVERFLLIILCRTAFVTLADIIANQTDPRKFAISLWGRFVAGKLIDAPNEAQKVLFTSIKETKAYQAREVPFPILIAVSRSGQSLTLDSAIYEFTPEDFSVSHPGLNSSIPMKYLGTRPPTLADDDPECVEGFDNIGFVLGLTSNIFTTRDSSGGSNSVWSKITHTLGTQSIYEGLVPNPFQGFGESNTFPDHDTDTLMLADGGFAGEKLPLFPLIHRNLDVIFASDASVDGGTHPLSEEGGYPNGTSLYMTYLKTQQPQYHGYRFPEIPNALNGTFAERGYNKRPTFFGCNATPETPIVVYLPNYFVVAPTNMTTRKITFTDEQIKGFFRNGHAIATQALSKLQNGENGTKGNQTLTSVDWPSCLACALIDRQNTRNGKERTPQCQQCFQNYCG</sequence>
<dbReference type="FunCoup" id="F4RJQ2">
    <property type="interactions" value="218"/>
</dbReference>
<dbReference type="EC" id="3.1.1.5" evidence="2 9"/>
<keyword evidence="5 8" id="KW-0442">Lipid degradation</keyword>
<dbReference type="SMART" id="SM00022">
    <property type="entry name" value="PLAc"/>
    <property type="match status" value="1"/>
</dbReference>
<dbReference type="Pfam" id="PF01735">
    <property type="entry name" value="PLA2_B"/>
    <property type="match status" value="2"/>
</dbReference>
<dbReference type="PANTHER" id="PTHR10728:SF33">
    <property type="entry name" value="LYSOPHOSPHOLIPASE 1-RELATED"/>
    <property type="match status" value="1"/>
</dbReference>
<dbReference type="Proteomes" id="UP000001072">
    <property type="component" value="Unassembled WGS sequence"/>
</dbReference>
<dbReference type="HOGENOM" id="CLU_014602_1_0_1"/>
<name>F4RJQ2_MELLP</name>
<accession>F4RJQ2</accession>
<comment type="similarity">
    <text evidence="1 9">Belongs to the lysophospholipase family.</text>
</comment>
<evidence type="ECO:0000256" key="2">
    <source>
        <dbReference type="ARBA" id="ARBA00013274"/>
    </source>
</evidence>
<dbReference type="SUPFAM" id="SSF52151">
    <property type="entry name" value="FabD/lysophospholipase-like"/>
    <property type="match status" value="1"/>
</dbReference>
<evidence type="ECO:0000256" key="1">
    <source>
        <dbReference type="ARBA" id="ARBA00008780"/>
    </source>
</evidence>
<reference evidence="12" key="1">
    <citation type="journal article" date="2011" name="Proc. Natl. Acad. Sci. U.S.A.">
        <title>Obligate biotrophy features unraveled by the genomic analysis of rust fungi.</title>
        <authorList>
            <person name="Duplessis S."/>
            <person name="Cuomo C.A."/>
            <person name="Lin Y.-C."/>
            <person name="Aerts A."/>
            <person name="Tisserant E."/>
            <person name="Veneault-Fourrey C."/>
            <person name="Joly D.L."/>
            <person name="Hacquard S."/>
            <person name="Amselem J."/>
            <person name="Cantarel B.L."/>
            <person name="Chiu R."/>
            <person name="Coutinho P.M."/>
            <person name="Feau N."/>
            <person name="Field M."/>
            <person name="Frey P."/>
            <person name="Gelhaye E."/>
            <person name="Goldberg J."/>
            <person name="Grabherr M.G."/>
            <person name="Kodira C.D."/>
            <person name="Kohler A."/>
            <person name="Kuees U."/>
            <person name="Lindquist E.A."/>
            <person name="Lucas S.M."/>
            <person name="Mago R."/>
            <person name="Mauceli E."/>
            <person name="Morin E."/>
            <person name="Murat C."/>
            <person name="Pangilinan J.L."/>
            <person name="Park R."/>
            <person name="Pearson M."/>
            <person name="Quesneville H."/>
            <person name="Rouhier N."/>
            <person name="Sakthikumar S."/>
            <person name="Salamov A.A."/>
            <person name="Schmutz J."/>
            <person name="Selles B."/>
            <person name="Shapiro H."/>
            <person name="Tanguay P."/>
            <person name="Tuskan G.A."/>
            <person name="Henrissat B."/>
            <person name="Van de Peer Y."/>
            <person name="Rouze P."/>
            <person name="Ellis J.G."/>
            <person name="Dodds P.N."/>
            <person name="Schein J.E."/>
            <person name="Zhong S."/>
            <person name="Hamelin R.C."/>
            <person name="Grigoriev I.V."/>
            <person name="Szabo L.J."/>
            <person name="Martin F."/>
        </authorList>
    </citation>
    <scope>NUCLEOTIDE SEQUENCE [LARGE SCALE GENOMIC DNA]</scope>
    <source>
        <strain evidence="12">98AG31 / pathotype 3-4-7</strain>
    </source>
</reference>
<dbReference type="GO" id="GO:0046475">
    <property type="term" value="P:glycerophospholipid catabolic process"/>
    <property type="evidence" value="ECO:0007669"/>
    <property type="project" value="TreeGrafter"/>
</dbReference>
<dbReference type="PROSITE" id="PS51210">
    <property type="entry name" value="PLA2C"/>
    <property type="match status" value="1"/>
</dbReference>
<feature type="domain" description="PLA2c" evidence="10">
    <location>
        <begin position="44"/>
        <end position="618"/>
    </location>
</feature>
<keyword evidence="3" id="KW-0732">Signal</keyword>
<dbReference type="InterPro" id="IPR002642">
    <property type="entry name" value="LysoPLipase_cat_dom"/>
</dbReference>
<evidence type="ECO:0000256" key="8">
    <source>
        <dbReference type="PROSITE-ProRule" id="PRU00555"/>
    </source>
</evidence>
<evidence type="ECO:0000256" key="4">
    <source>
        <dbReference type="ARBA" id="ARBA00022801"/>
    </source>
</evidence>
<keyword evidence="12" id="KW-1185">Reference proteome</keyword>
<evidence type="ECO:0000256" key="9">
    <source>
        <dbReference type="RuleBase" id="RU362103"/>
    </source>
</evidence>
<protein>
    <recommendedName>
        <fullName evidence="2 9">Lysophospholipase</fullName>
        <ecNumber evidence="2 9">3.1.1.5</ecNumber>
    </recommendedName>
</protein>
<gene>
    <name evidence="11" type="ORF">MELLADRAFT_105902</name>
</gene>
<dbReference type="STRING" id="747676.F4RJQ2"/>
<dbReference type="AlphaFoldDB" id="F4RJQ2"/>
<dbReference type="VEuPathDB" id="FungiDB:MELLADRAFT_105902"/>
<dbReference type="InterPro" id="IPR016035">
    <property type="entry name" value="Acyl_Trfase/lysoPLipase"/>
</dbReference>
<dbReference type="OrthoDB" id="4084751at2759"/>
<dbReference type="InParanoid" id="F4RJQ2"/>
<evidence type="ECO:0000256" key="5">
    <source>
        <dbReference type="ARBA" id="ARBA00022963"/>
    </source>
</evidence>
<dbReference type="KEGG" id="mlr:MELLADRAFT_105902"/>
<evidence type="ECO:0000256" key="7">
    <source>
        <dbReference type="ARBA" id="ARBA00023180"/>
    </source>
</evidence>
<organism evidence="12">
    <name type="scientific">Melampsora larici-populina (strain 98AG31 / pathotype 3-4-7)</name>
    <name type="common">Poplar leaf rust fungus</name>
    <dbReference type="NCBI Taxonomy" id="747676"/>
    <lineage>
        <taxon>Eukaryota</taxon>
        <taxon>Fungi</taxon>
        <taxon>Dikarya</taxon>
        <taxon>Basidiomycota</taxon>
        <taxon>Pucciniomycotina</taxon>
        <taxon>Pucciniomycetes</taxon>
        <taxon>Pucciniales</taxon>
        <taxon>Melampsoraceae</taxon>
        <taxon>Melampsora</taxon>
    </lineage>
</organism>
<comment type="catalytic activity">
    <reaction evidence="9">
        <text>a 1-acyl-sn-glycero-3-phosphocholine + H2O = sn-glycerol 3-phosphocholine + a fatty acid + H(+)</text>
        <dbReference type="Rhea" id="RHEA:15177"/>
        <dbReference type="ChEBI" id="CHEBI:15377"/>
        <dbReference type="ChEBI" id="CHEBI:15378"/>
        <dbReference type="ChEBI" id="CHEBI:16870"/>
        <dbReference type="ChEBI" id="CHEBI:28868"/>
        <dbReference type="ChEBI" id="CHEBI:58168"/>
        <dbReference type="EC" id="3.1.1.5"/>
    </reaction>
</comment>
<evidence type="ECO:0000313" key="11">
    <source>
        <dbReference type="EMBL" id="EGG07350.1"/>
    </source>
</evidence>
<dbReference type="GeneID" id="18922747"/>